<dbReference type="RefSeq" id="WP_121854790.1">
    <property type="nucleotide sequence ID" value="NZ_CP037952.1"/>
</dbReference>
<keyword evidence="3 5" id="KW-0413">Isomerase</keyword>
<evidence type="ECO:0000256" key="6">
    <source>
        <dbReference type="PIRSR" id="PIRSR005096-1"/>
    </source>
</evidence>
<comment type="catalytic activity">
    <reaction evidence="5">
        <text>alpha-D-glucose = beta-D-glucose</text>
        <dbReference type="Rhea" id="RHEA:10264"/>
        <dbReference type="ChEBI" id="CHEBI:15903"/>
        <dbReference type="ChEBI" id="CHEBI:17925"/>
        <dbReference type="EC" id="5.1.3.3"/>
    </reaction>
</comment>
<name>A0A3A6U2D1_9GAMM</name>
<dbReference type="InterPro" id="IPR008183">
    <property type="entry name" value="Aldose_1/G6P_1-epimerase"/>
</dbReference>
<evidence type="ECO:0000256" key="2">
    <source>
        <dbReference type="ARBA" id="ARBA00006206"/>
    </source>
</evidence>
<comment type="pathway">
    <text evidence="1 5">Carbohydrate metabolism; hexose metabolism.</text>
</comment>
<evidence type="ECO:0000256" key="1">
    <source>
        <dbReference type="ARBA" id="ARBA00005028"/>
    </source>
</evidence>
<dbReference type="CDD" id="cd09019">
    <property type="entry name" value="galactose_mutarotase_like"/>
    <property type="match status" value="1"/>
</dbReference>
<dbReference type="Proteomes" id="UP000273022">
    <property type="component" value="Unassembled WGS sequence"/>
</dbReference>
<sequence>MNHIKVLEPWADPRGGQIDRVIVDNGTIAIEVLSLGGIIRNLWVPDRDGTRQNIVLGCDSIEAYLEQNAHLGAIAGRFANRIAKGKLEHEGQQYQLDINNQANCLHGGRDGFNQKQWKIGHLVDGVRLTLCSPDGEMGFPGKCSVQLDYRLVGNNLFVEIYATTTKPCPINLTQHSYFNLDGSTHIGSHSFQTDCTSYLKADHEGIPISIESTADTELDFAYQQTLSAGLQSESLSATKGFDHCFVMAENDEELQRFGCVSSAVSGIEMTVHTNQPGVQFYTANFLQGTVGKNQKVYQQHQAICIEPQLFPNAPNSPKLSSEGWTLPDQTYHHLSRYQFETIK</sequence>
<evidence type="ECO:0000313" key="9">
    <source>
        <dbReference type="EMBL" id="RJY07000.1"/>
    </source>
</evidence>
<dbReference type="EMBL" id="QYYH01000141">
    <property type="protein sequence ID" value="RJY07000.1"/>
    <property type="molecule type" value="Genomic_DNA"/>
</dbReference>
<protein>
    <recommendedName>
        <fullName evidence="5">Aldose 1-epimerase</fullName>
        <ecNumber evidence="5">5.1.3.3</ecNumber>
    </recommendedName>
</protein>
<evidence type="ECO:0000256" key="3">
    <source>
        <dbReference type="ARBA" id="ARBA00023235"/>
    </source>
</evidence>
<comment type="caution">
    <text evidence="9">The sequence shown here is derived from an EMBL/GenBank/DDBJ whole genome shotgun (WGS) entry which is preliminary data.</text>
</comment>
<dbReference type="PANTHER" id="PTHR10091:SF0">
    <property type="entry name" value="GALACTOSE MUTAROTASE"/>
    <property type="match status" value="1"/>
</dbReference>
<dbReference type="NCBIfam" id="NF008277">
    <property type="entry name" value="PRK11055.1"/>
    <property type="match status" value="1"/>
</dbReference>
<gene>
    <name evidence="9" type="ORF">D5R81_16875</name>
</gene>
<evidence type="ECO:0000256" key="8">
    <source>
        <dbReference type="PIRSR" id="PIRSR005096-3"/>
    </source>
</evidence>
<feature type="active site" description="Proton acceptor" evidence="6">
    <location>
        <position position="306"/>
    </location>
</feature>
<dbReference type="UniPathway" id="UPA00242"/>
<dbReference type="GO" id="GO:0033499">
    <property type="term" value="P:galactose catabolic process via UDP-galactose, Leloir pathway"/>
    <property type="evidence" value="ECO:0007669"/>
    <property type="project" value="TreeGrafter"/>
</dbReference>
<evidence type="ECO:0000256" key="4">
    <source>
        <dbReference type="ARBA" id="ARBA00023277"/>
    </source>
</evidence>
<evidence type="ECO:0000256" key="5">
    <source>
        <dbReference type="PIRNR" id="PIRNR005096"/>
    </source>
</evidence>
<dbReference type="GO" id="GO:0030246">
    <property type="term" value="F:carbohydrate binding"/>
    <property type="evidence" value="ECO:0007669"/>
    <property type="project" value="InterPro"/>
</dbReference>
<keyword evidence="10" id="KW-1185">Reference proteome</keyword>
<dbReference type="GO" id="GO:0006006">
    <property type="term" value="P:glucose metabolic process"/>
    <property type="evidence" value="ECO:0007669"/>
    <property type="project" value="TreeGrafter"/>
</dbReference>
<keyword evidence="4 5" id="KW-0119">Carbohydrate metabolism</keyword>
<evidence type="ECO:0000256" key="7">
    <source>
        <dbReference type="PIRSR" id="PIRSR005096-2"/>
    </source>
</evidence>
<dbReference type="EC" id="5.1.3.3" evidence="5"/>
<dbReference type="InterPro" id="IPR011013">
    <property type="entry name" value="Gal_mutarotase_sf_dom"/>
</dbReference>
<organism evidence="9 10">
    <name type="scientific">Parashewanella spongiae</name>
    <dbReference type="NCBI Taxonomy" id="342950"/>
    <lineage>
        <taxon>Bacteria</taxon>
        <taxon>Pseudomonadati</taxon>
        <taxon>Pseudomonadota</taxon>
        <taxon>Gammaproteobacteria</taxon>
        <taxon>Alteromonadales</taxon>
        <taxon>Shewanellaceae</taxon>
        <taxon>Parashewanella</taxon>
    </lineage>
</organism>
<dbReference type="OrthoDB" id="9779408at2"/>
<accession>A0A3A6U2D1</accession>
<dbReference type="PIRSF" id="PIRSF005096">
    <property type="entry name" value="GALM"/>
    <property type="match status" value="1"/>
</dbReference>
<evidence type="ECO:0000313" key="10">
    <source>
        <dbReference type="Proteomes" id="UP000273022"/>
    </source>
</evidence>
<feature type="binding site" evidence="7">
    <location>
        <position position="242"/>
    </location>
    <ligand>
        <name>beta-D-galactose</name>
        <dbReference type="ChEBI" id="CHEBI:27667"/>
    </ligand>
</feature>
<dbReference type="InterPro" id="IPR047215">
    <property type="entry name" value="Galactose_mutarotase-like"/>
</dbReference>
<feature type="binding site" evidence="8">
    <location>
        <begin position="80"/>
        <end position="81"/>
    </location>
    <ligand>
        <name>beta-D-galactose</name>
        <dbReference type="ChEBI" id="CHEBI:27667"/>
    </ligand>
</feature>
<dbReference type="InterPro" id="IPR015443">
    <property type="entry name" value="Aldose_1-epimerase"/>
</dbReference>
<feature type="binding site" evidence="8">
    <location>
        <begin position="175"/>
        <end position="177"/>
    </location>
    <ligand>
        <name>beta-D-galactose</name>
        <dbReference type="ChEBI" id="CHEBI:27667"/>
    </ligand>
</feature>
<comment type="similarity">
    <text evidence="2 5">Belongs to the aldose epimerase family.</text>
</comment>
<feature type="active site" description="Proton donor" evidence="6">
    <location>
        <position position="175"/>
    </location>
</feature>
<reference evidence="9 10" key="1">
    <citation type="submission" date="2018-09" db="EMBL/GenBank/DDBJ databases">
        <title>Phylogeny of the Shewanellaceae, and recommendation for two new genera, Pseudoshewanella and Parashewanella.</title>
        <authorList>
            <person name="Wang G."/>
        </authorList>
    </citation>
    <scope>NUCLEOTIDE SEQUENCE [LARGE SCALE GENOMIC DNA]</scope>
    <source>
        <strain evidence="9 10">KCTC 22492</strain>
    </source>
</reference>
<dbReference type="Pfam" id="PF01263">
    <property type="entry name" value="Aldose_epim"/>
    <property type="match status" value="1"/>
</dbReference>
<proteinExistence type="inferred from homology"/>
<dbReference type="InterPro" id="IPR014718">
    <property type="entry name" value="GH-type_carb-bd"/>
</dbReference>
<dbReference type="SUPFAM" id="SSF74650">
    <property type="entry name" value="Galactose mutarotase-like"/>
    <property type="match status" value="1"/>
</dbReference>
<dbReference type="GO" id="GO:0005737">
    <property type="term" value="C:cytoplasm"/>
    <property type="evidence" value="ECO:0007669"/>
    <property type="project" value="TreeGrafter"/>
</dbReference>
<dbReference type="Gene3D" id="2.70.98.10">
    <property type="match status" value="1"/>
</dbReference>
<dbReference type="GO" id="GO:0004034">
    <property type="term" value="F:aldose 1-epimerase activity"/>
    <property type="evidence" value="ECO:0007669"/>
    <property type="project" value="UniProtKB-EC"/>
</dbReference>
<dbReference type="PANTHER" id="PTHR10091">
    <property type="entry name" value="ALDOSE-1-EPIMERASE"/>
    <property type="match status" value="1"/>
</dbReference>
<dbReference type="AlphaFoldDB" id="A0A3A6U2D1"/>